<keyword evidence="1" id="KW-1133">Transmembrane helix</keyword>
<evidence type="ECO:0000256" key="1">
    <source>
        <dbReference type="SAM" id="Phobius"/>
    </source>
</evidence>
<reference evidence="2 3" key="1">
    <citation type="submission" date="2021-02" db="EMBL/GenBank/DDBJ databases">
        <title>PHA producing bacteria isolated from coastal sediment in Guangdong, Shenzhen.</title>
        <authorList>
            <person name="Zheng W."/>
            <person name="Yu S."/>
            <person name="Huang Y."/>
        </authorList>
    </citation>
    <scope>NUCLEOTIDE SEQUENCE [LARGE SCALE GENOMIC DNA]</scope>
    <source>
        <strain evidence="2 3">TN21-5</strain>
    </source>
</reference>
<name>A0ABS3BFN7_9GAMM</name>
<dbReference type="EMBL" id="JAFKDB010000017">
    <property type="protein sequence ID" value="MBN7770649.1"/>
    <property type="molecule type" value="Genomic_DNA"/>
</dbReference>
<protein>
    <recommendedName>
        <fullName evidence="4">Transcriptional regulator</fullName>
    </recommendedName>
</protein>
<evidence type="ECO:0008006" key="4">
    <source>
        <dbReference type="Google" id="ProtNLM"/>
    </source>
</evidence>
<dbReference type="RefSeq" id="WP_206557741.1">
    <property type="nucleotide sequence ID" value="NZ_JAFKDB010000017.1"/>
</dbReference>
<sequence length="152" mass="17034">MKNTALKILMKLEECGELSLADISKLIPRKFGDHRDFYVFASLVAIGYVDDEKLPDPNSQSTKEKKEALLAREYFACHDAEEVASFENWSWRKAGGGYLKDQPFMLTGEGSLFLSEYRSKRFERVFSLGTGILVGIIVAVVGAYVRAELGNL</sequence>
<keyword evidence="3" id="KW-1185">Reference proteome</keyword>
<evidence type="ECO:0000313" key="2">
    <source>
        <dbReference type="EMBL" id="MBN7770649.1"/>
    </source>
</evidence>
<proteinExistence type="predicted"/>
<keyword evidence="1" id="KW-0472">Membrane</keyword>
<evidence type="ECO:0000313" key="3">
    <source>
        <dbReference type="Proteomes" id="UP000664344"/>
    </source>
</evidence>
<comment type="caution">
    <text evidence="2">The sequence shown here is derived from an EMBL/GenBank/DDBJ whole genome shotgun (WGS) entry which is preliminary data.</text>
</comment>
<accession>A0ABS3BFN7</accession>
<gene>
    <name evidence="2" type="ORF">JYP53_12145</name>
</gene>
<organism evidence="2 3">
    <name type="scientific">Marinobacter daepoensis</name>
    <dbReference type="NCBI Taxonomy" id="262077"/>
    <lineage>
        <taxon>Bacteria</taxon>
        <taxon>Pseudomonadati</taxon>
        <taxon>Pseudomonadota</taxon>
        <taxon>Gammaproteobacteria</taxon>
        <taxon>Pseudomonadales</taxon>
        <taxon>Marinobacteraceae</taxon>
        <taxon>Marinobacter</taxon>
    </lineage>
</organism>
<dbReference type="Proteomes" id="UP000664344">
    <property type="component" value="Unassembled WGS sequence"/>
</dbReference>
<feature type="transmembrane region" description="Helical" evidence="1">
    <location>
        <begin position="125"/>
        <end position="145"/>
    </location>
</feature>
<keyword evidence="1" id="KW-0812">Transmembrane</keyword>